<dbReference type="SUPFAM" id="SSF63867">
    <property type="entry name" value="MoeA C-terminal domain-like"/>
    <property type="match status" value="1"/>
</dbReference>
<dbReference type="UniPathway" id="UPA00344"/>
<comment type="catalytic activity">
    <reaction evidence="9">
        <text>adenylyl-molybdopterin + molybdate = Mo-molybdopterin + AMP + H(+)</text>
        <dbReference type="Rhea" id="RHEA:35047"/>
        <dbReference type="ChEBI" id="CHEBI:15378"/>
        <dbReference type="ChEBI" id="CHEBI:36264"/>
        <dbReference type="ChEBI" id="CHEBI:62727"/>
        <dbReference type="ChEBI" id="CHEBI:71302"/>
        <dbReference type="ChEBI" id="CHEBI:456215"/>
        <dbReference type="EC" id="2.10.1.1"/>
    </reaction>
</comment>
<dbReference type="CDD" id="cd00887">
    <property type="entry name" value="MoeA"/>
    <property type="match status" value="1"/>
</dbReference>
<comment type="pathway">
    <text evidence="2">Cofactor biosynthesis; molybdopterin biosynthesis.</text>
</comment>
<dbReference type="EC" id="2.10.1.1" evidence="3"/>
<dbReference type="InterPro" id="IPR038987">
    <property type="entry name" value="MoeA-like"/>
</dbReference>
<gene>
    <name evidence="11" type="primary">moeA_1</name>
    <name evidence="11" type="ORF">MBCUT_15930</name>
</gene>
<dbReference type="Gene3D" id="2.40.340.10">
    <property type="entry name" value="MoeA, C-terminal, domain IV"/>
    <property type="match status" value="1"/>
</dbReference>
<evidence type="ECO:0000256" key="4">
    <source>
        <dbReference type="ARBA" id="ARBA00022505"/>
    </source>
</evidence>
<dbReference type="SUPFAM" id="SSF63882">
    <property type="entry name" value="MoeA N-terminal region -like"/>
    <property type="match status" value="1"/>
</dbReference>
<dbReference type="InterPro" id="IPR036688">
    <property type="entry name" value="MoeA_C_domain_IV_sf"/>
</dbReference>
<proteinExistence type="predicted"/>
<keyword evidence="7" id="KW-0460">Magnesium</keyword>
<dbReference type="PATRIC" id="fig|47311.3.peg.1733"/>
<dbReference type="NCBIfam" id="NF045515">
    <property type="entry name" value="Glp_gephyrin"/>
    <property type="match status" value="1"/>
</dbReference>
<dbReference type="GO" id="GO:0046872">
    <property type="term" value="F:metal ion binding"/>
    <property type="evidence" value="ECO:0007669"/>
    <property type="project" value="UniProtKB-KW"/>
</dbReference>
<dbReference type="NCBIfam" id="TIGR00177">
    <property type="entry name" value="molyb_syn"/>
    <property type="match status" value="1"/>
</dbReference>
<dbReference type="GO" id="GO:0006777">
    <property type="term" value="P:Mo-molybdopterin cofactor biosynthetic process"/>
    <property type="evidence" value="ECO:0007669"/>
    <property type="project" value="UniProtKB-KW"/>
</dbReference>
<evidence type="ECO:0000259" key="10">
    <source>
        <dbReference type="SMART" id="SM00852"/>
    </source>
</evidence>
<comment type="caution">
    <text evidence="11">The sequence shown here is derived from an EMBL/GenBank/DDBJ whole genome shotgun (WGS) entry which is preliminary data.</text>
</comment>
<dbReference type="EMBL" id="LWMW01000123">
    <property type="protein sequence ID" value="KZX15268.1"/>
    <property type="molecule type" value="Genomic_DNA"/>
</dbReference>
<keyword evidence="4" id="KW-0500">Molybdenum</keyword>
<feature type="domain" description="MoaB/Mog" evidence="10">
    <location>
        <begin position="195"/>
        <end position="332"/>
    </location>
</feature>
<evidence type="ECO:0000256" key="3">
    <source>
        <dbReference type="ARBA" id="ARBA00013269"/>
    </source>
</evidence>
<name>A0A166D6Y2_9EURY</name>
<keyword evidence="5 11" id="KW-0808">Transferase</keyword>
<dbReference type="Gene3D" id="3.90.105.10">
    <property type="entry name" value="Molybdopterin biosynthesis moea protein, domain 2"/>
    <property type="match status" value="1"/>
</dbReference>
<dbReference type="InterPro" id="IPR005111">
    <property type="entry name" value="MoeA_C_domain_IV"/>
</dbReference>
<dbReference type="GO" id="GO:0061599">
    <property type="term" value="F:molybdopterin molybdotransferase activity"/>
    <property type="evidence" value="ECO:0007669"/>
    <property type="project" value="UniProtKB-EC"/>
</dbReference>
<dbReference type="InterPro" id="IPR001453">
    <property type="entry name" value="MoaB/Mog_dom"/>
</dbReference>
<dbReference type="SMART" id="SM00852">
    <property type="entry name" value="MoCF_biosynth"/>
    <property type="match status" value="1"/>
</dbReference>
<dbReference type="Gene3D" id="3.40.980.10">
    <property type="entry name" value="MoaB/Mog-like domain"/>
    <property type="match status" value="1"/>
</dbReference>
<organism evidence="11 12">
    <name type="scientific">Methanobrevibacter cuticularis</name>
    <dbReference type="NCBI Taxonomy" id="47311"/>
    <lineage>
        <taxon>Archaea</taxon>
        <taxon>Methanobacteriati</taxon>
        <taxon>Methanobacteriota</taxon>
        <taxon>Methanomada group</taxon>
        <taxon>Methanobacteria</taxon>
        <taxon>Methanobacteriales</taxon>
        <taxon>Methanobacteriaceae</taxon>
        <taxon>Methanobrevibacter</taxon>
    </lineage>
</organism>
<evidence type="ECO:0000256" key="5">
    <source>
        <dbReference type="ARBA" id="ARBA00022679"/>
    </source>
</evidence>
<dbReference type="InterPro" id="IPR036425">
    <property type="entry name" value="MoaB/Mog-like_dom_sf"/>
</dbReference>
<dbReference type="Pfam" id="PF03454">
    <property type="entry name" value="MoeA_C"/>
    <property type="match status" value="1"/>
</dbReference>
<evidence type="ECO:0000256" key="9">
    <source>
        <dbReference type="ARBA" id="ARBA00047317"/>
    </source>
</evidence>
<dbReference type="GO" id="GO:0005737">
    <property type="term" value="C:cytoplasm"/>
    <property type="evidence" value="ECO:0007669"/>
    <property type="project" value="TreeGrafter"/>
</dbReference>
<dbReference type="InterPro" id="IPR005110">
    <property type="entry name" value="MoeA_linker/N"/>
</dbReference>
<dbReference type="Pfam" id="PF03453">
    <property type="entry name" value="MoeA_N"/>
    <property type="match status" value="1"/>
</dbReference>
<dbReference type="Proteomes" id="UP000077275">
    <property type="component" value="Unassembled WGS sequence"/>
</dbReference>
<dbReference type="PANTHER" id="PTHR10192:SF5">
    <property type="entry name" value="GEPHYRIN"/>
    <property type="match status" value="1"/>
</dbReference>
<dbReference type="InterPro" id="IPR036135">
    <property type="entry name" value="MoeA_linker/N_sf"/>
</dbReference>
<dbReference type="Pfam" id="PF00994">
    <property type="entry name" value="MoCF_biosynth"/>
    <property type="match status" value="1"/>
</dbReference>
<evidence type="ECO:0000313" key="12">
    <source>
        <dbReference type="Proteomes" id="UP000077275"/>
    </source>
</evidence>
<dbReference type="FunFam" id="3.40.980.10:FF:000004">
    <property type="entry name" value="Molybdopterin molybdenumtransferase"/>
    <property type="match status" value="1"/>
</dbReference>
<reference evidence="11 12" key="1">
    <citation type="submission" date="2016-04" db="EMBL/GenBank/DDBJ databases">
        <title>Genome sequence of Methanobrevibacter cuticularis DSM 11139.</title>
        <authorList>
            <person name="Poehlein A."/>
            <person name="Seedorf H."/>
            <person name="Daniel R."/>
        </authorList>
    </citation>
    <scope>NUCLEOTIDE SEQUENCE [LARGE SCALE GENOMIC DNA]</scope>
    <source>
        <strain evidence="11 12">DSM 11139</strain>
    </source>
</reference>
<keyword evidence="12" id="KW-1185">Reference proteome</keyword>
<keyword evidence="8" id="KW-0501">Molybdenum cofactor biosynthesis</keyword>
<sequence>MPVEEVTMGTEFLKIKEVGEAKKIIKDLFNEYSPEQEKINIENSYGRVISEDIMSSIDLPLFDRSLMDGFAVKAKDTFGASDESPKKLKCIDSIEAGSYSAKTIEDGECIEISTGAPLPKGSNAIAMIEFSERQGDDVYILKSVAPNQDLALKGSDINKNKLLLEKNTFLSPDKIGVLAAQGIKELNVFKKPKIAVISTGNELVREDEELDYGKIYDTNTHSIRNATIACGADAIAKGIVKDNYLELKLRIEESLKDSDILICSGGTSAGVGDILRHVMDEMGEVIIHGVSVKPGKPTIVGLIDEKIIIGLPGNPVSALIIFYVFIAPNIRKLSGLKEVETSKIVKAKISKRIHSPKGRMEYALVQIKDDLAIPILKDSGAIASLAHADGYVKIPKTTELLDEGEEVKVALFR</sequence>
<evidence type="ECO:0000256" key="8">
    <source>
        <dbReference type="ARBA" id="ARBA00023150"/>
    </source>
</evidence>
<dbReference type="STRING" id="47311.MBCUT_15930"/>
<evidence type="ECO:0000256" key="2">
    <source>
        <dbReference type="ARBA" id="ARBA00005046"/>
    </source>
</evidence>
<keyword evidence="6" id="KW-0479">Metal-binding</keyword>
<evidence type="ECO:0000313" key="11">
    <source>
        <dbReference type="EMBL" id="KZX15268.1"/>
    </source>
</evidence>
<evidence type="ECO:0000256" key="6">
    <source>
        <dbReference type="ARBA" id="ARBA00022723"/>
    </source>
</evidence>
<accession>A0A166D6Y2</accession>
<comment type="cofactor">
    <cofactor evidence="1">
        <name>Mg(2+)</name>
        <dbReference type="ChEBI" id="CHEBI:18420"/>
    </cofactor>
</comment>
<dbReference type="Gene3D" id="2.170.190.11">
    <property type="entry name" value="Molybdopterin biosynthesis moea protein, domain 3"/>
    <property type="match status" value="1"/>
</dbReference>
<protein>
    <recommendedName>
        <fullName evidence="3">molybdopterin molybdotransferase</fullName>
        <ecNumber evidence="3">2.10.1.1</ecNumber>
    </recommendedName>
</protein>
<dbReference type="SUPFAM" id="SSF53218">
    <property type="entry name" value="Molybdenum cofactor biosynthesis proteins"/>
    <property type="match status" value="1"/>
</dbReference>
<dbReference type="PANTHER" id="PTHR10192">
    <property type="entry name" value="MOLYBDOPTERIN BIOSYNTHESIS PROTEIN"/>
    <property type="match status" value="1"/>
</dbReference>
<dbReference type="AlphaFoldDB" id="A0A166D6Y2"/>
<evidence type="ECO:0000256" key="7">
    <source>
        <dbReference type="ARBA" id="ARBA00022842"/>
    </source>
</evidence>
<evidence type="ECO:0000256" key="1">
    <source>
        <dbReference type="ARBA" id="ARBA00001946"/>
    </source>
</evidence>